<proteinExistence type="predicted"/>
<dbReference type="OrthoDB" id="209901at2"/>
<dbReference type="Pfam" id="PF07596">
    <property type="entry name" value="SBP_bac_10"/>
    <property type="match status" value="1"/>
</dbReference>
<feature type="domain" description="DUF1559" evidence="2">
    <location>
        <begin position="36"/>
        <end position="340"/>
    </location>
</feature>
<dbReference type="RefSeq" id="WP_145263401.1">
    <property type="nucleotide sequence ID" value="NZ_CP036316.1"/>
</dbReference>
<sequence length="375" mass="40240">MQSDKSTWRRGFTLIELLVVIAIIAILIALLLPAVQQAREAARRSQCKNNLKQIGLALHNYHDAHLTFPPGICTKESQTSNVSQANLCDNPAGGQDLQAVSPSVSSVDFGWTWNAFILPFVEQATMYETLAVDTSPRTLVTDIDAVGTTNTARLAATQQPLESFRCPSDPAPVLYEFTAYHNNGRALTNDGATGKVQFPITNYLASHNNNHAVPLSQWNCGGGGTADYHGVFGLNSKTRIKNITDGTSNTILIGERSADFIFVLDTEERQAAGGMYVSGYTTSSNRSQAAFGSGGINVSVTSVSVSNINPYRWMYSSQHVGGAQFLFADGSVHFLSENIEYVDEGGTTGNTGAASLNSVLEHMEGMADGNVVGQF</sequence>
<evidence type="ECO:0000256" key="1">
    <source>
        <dbReference type="SAM" id="Phobius"/>
    </source>
</evidence>
<dbReference type="EMBL" id="CP036316">
    <property type="protein sequence ID" value="QDT65419.1"/>
    <property type="molecule type" value="Genomic_DNA"/>
</dbReference>
<dbReference type="InterPro" id="IPR011453">
    <property type="entry name" value="DUF1559"/>
</dbReference>
<dbReference type="PROSITE" id="PS00409">
    <property type="entry name" value="PROKAR_NTER_METHYL"/>
    <property type="match status" value="1"/>
</dbReference>
<dbReference type="InterPro" id="IPR045584">
    <property type="entry name" value="Pilin-like"/>
</dbReference>
<evidence type="ECO:0000313" key="4">
    <source>
        <dbReference type="Proteomes" id="UP000319976"/>
    </source>
</evidence>
<keyword evidence="1" id="KW-1133">Transmembrane helix</keyword>
<dbReference type="KEGG" id="chya:V22_26720"/>
<dbReference type="Pfam" id="PF07963">
    <property type="entry name" value="N_methyl"/>
    <property type="match status" value="1"/>
</dbReference>
<dbReference type="Proteomes" id="UP000319976">
    <property type="component" value="Chromosome"/>
</dbReference>
<name>A0A517TAM0_9PLAN</name>
<dbReference type="PANTHER" id="PTHR30093:SF2">
    <property type="entry name" value="TYPE II SECRETION SYSTEM PROTEIN H"/>
    <property type="match status" value="1"/>
</dbReference>
<organism evidence="3 4">
    <name type="scientific">Calycomorphotria hydatis</name>
    <dbReference type="NCBI Taxonomy" id="2528027"/>
    <lineage>
        <taxon>Bacteria</taxon>
        <taxon>Pseudomonadati</taxon>
        <taxon>Planctomycetota</taxon>
        <taxon>Planctomycetia</taxon>
        <taxon>Planctomycetales</taxon>
        <taxon>Planctomycetaceae</taxon>
        <taxon>Calycomorphotria</taxon>
    </lineage>
</organism>
<gene>
    <name evidence="3" type="ORF">V22_26720</name>
</gene>
<keyword evidence="1" id="KW-0472">Membrane</keyword>
<reference evidence="3 4" key="1">
    <citation type="submission" date="2019-02" db="EMBL/GenBank/DDBJ databases">
        <title>Deep-cultivation of Planctomycetes and their phenomic and genomic characterization uncovers novel biology.</title>
        <authorList>
            <person name="Wiegand S."/>
            <person name="Jogler M."/>
            <person name="Boedeker C."/>
            <person name="Pinto D."/>
            <person name="Vollmers J."/>
            <person name="Rivas-Marin E."/>
            <person name="Kohn T."/>
            <person name="Peeters S.H."/>
            <person name="Heuer A."/>
            <person name="Rast P."/>
            <person name="Oberbeckmann S."/>
            <person name="Bunk B."/>
            <person name="Jeske O."/>
            <person name="Meyerdierks A."/>
            <person name="Storesund J.E."/>
            <person name="Kallscheuer N."/>
            <person name="Luecker S."/>
            <person name="Lage O.M."/>
            <person name="Pohl T."/>
            <person name="Merkel B.J."/>
            <person name="Hornburger P."/>
            <person name="Mueller R.-W."/>
            <person name="Bruemmer F."/>
            <person name="Labrenz M."/>
            <person name="Spormann A.M."/>
            <person name="Op den Camp H."/>
            <person name="Overmann J."/>
            <person name="Amann R."/>
            <person name="Jetten M.S.M."/>
            <person name="Mascher T."/>
            <person name="Medema M.H."/>
            <person name="Devos D.P."/>
            <person name="Kaster A.-K."/>
            <person name="Ovreas L."/>
            <person name="Rohde M."/>
            <person name="Galperin M.Y."/>
            <person name="Jogler C."/>
        </authorList>
    </citation>
    <scope>NUCLEOTIDE SEQUENCE [LARGE SCALE GENOMIC DNA]</scope>
    <source>
        <strain evidence="3 4">V22</strain>
    </source>
</reference>
<keyword evidence="1" id="KW-0812">Transmembrane</keyword>
<dbReference type="NCBIfam" id="TIGR04294">
    <property type="entry name" value="pre_pil_HX9DG"/>
    <property type="match status" value="1"/>
</dbReference>
<dbReference type="Gene3D" id="3.30.700.10">
    <property type="entry name" value="Glycoprotein, Type 4 Pilin"/>
    <property type="match status" value="1"/>
</dbReference>
<dbReference type="NCBIfam" id="TIGR02532">
    <property type="entry name" value="IV_pilin_GFxxxE"/>
    <property type="match status" value="1"/>
</dbReference>
<dbReference type="AlphaFoldDB" id="A0A517TAM0"/>
<feature type="transmembrane region" description="Helical" evidence="1">
    <location>
        <begin position="12"/>
        <end position="35"/>
    </location>
</feature>
<dbReference type="PANTHER" id="PTHR30093">
    <property type="entry name" value="GENERAL SECRETION PATHWAY PROTEIN G"/>
    <property type="match status" value="1"/>
</dbReference>
<keyword evidence="4" id="KW-1185">Reference proteome</keyword>
<dbReference type="SUPFAM" id="SSF54523">
    <property type="entry name" value="Pili subunits"/>
    <property type="match status" value="1"/>
</dbReference>
<dbReference type="InterPro" id="IPR027558">
    <property type="entry name" value="Pre_pil_HX9DG_C"/>
</dbReference>
<accession>A0A517TAM0</accession>
<protein>
    <submittedName>
        <fullName evidence="3">Putative major pilin subunit</fullName>
    </submittedName>
</protein>
<evidence type="ECO:0000259" key="2">
    <source>
        <dbReference type="Pfam" id="PF07596"/>
    </source>
</evidence>
<dbReference type="InterPro" id="IPR012902">
    <property type="entry name" value="N_methyl_site"/>
</dbReference>
<evidence type="ECO:0000313" key="3">
    <source>
        <dbReference type="EMBL" id="QDT65419.1"/>
    </source>
</evidence>